<protein>
    <recommendedName>
        <fullName evidence="2">DUF3071 domain-containing protein</fullName>
    </recommendedName>
</protein>
<organism evidence="3 4">
    <name type="scientific">Okibacterium fritillariae</name>
    <dbReference type="NCBI Taxonomy" id="123320"/>
    <lineage>
        <taxon>Bacteria</taxon>
        <taxon>Bacillati</taxon>
        <taxon>Actinomycetota</taxon>
        <taxon>Actinomycetes</taxon>
        <taxon>Micrococcales</taxon>
        <taxon>Microbacteriaceae</taxon>
        <taxon>Okibacterium</taxon>
    </lineage>
</organism>
<dbReference type="InterPro" id="IPR047682">
    <property type="entry name" value="SepH-like"/>
</dbReference>
<dbReference type="EMBL" id="FUZP01000001">
    <property type="protein sequence ID" value="SKC50034.1"/>
    <property type="molecule type" value="Genomic_DNA"/>
</dbReference>
<evidence type="ECO:0000256" key="1">
    <source>
        <dbReference type="SAM" id="MobiDB-lite"/>
    </source>
</evidence>
<evidence type="ECO:0000313" key="3">
    <source>
        <dbReference type="EMBL" id="SKC50034.1"/>
    </source>
</evidence>
<proteinExistence type="predicted"/>
<dbReference type="NCBIfam" id="NF040712">
    <property type="entry name" value="SepH"/>
    <property type="match status" value="1"/>
</dbReference>
<dbReference type="InterPro" id="IPR021421">
    <property type="entry name" value="DUF3071"/>
</dbReference>
<dbReference type="AlphaFoldDB" id="A0A1T5JFA4"/>
<dbReference type="Proteomes" id="UP000190857">
    <property type="component" value="Unassembled WGS sequence"/>
</dbReference>
<feature type="compositionally biased region" description="Low complexity" evidence="1">
    <location>
        <begin position="323"/>
        <end position="342"/>
    </location>
</feature>
<dbReference type="Pfam" id="PF11268">
    <property type="entry name" value="DUF3071"/>
    <property type="match status" value="1"/>
</dbReference>
<feature type="compositionally biased region" description="Basic and acidic residues" evidence="1">
    <location>
        <begin position="345"/>
        <end position="379"/>
    </location>
</feature>
<reference evidence="3 4" key="1">
    <citation type="submission" date="2017-02" db="EMBL/GenBank/DDBJ databases">
        <authorList>
            <person name="Peterson S.W."/>
        </authorList>
    </citation>
    <scope>NUCLEOTIDE SEQUENCE [LARGE SCALE GENOMIC DNA]</scope>
    <source>
        <strain evidence="3 4">VKM Ac-2059</strain>
    </source>
</reference>
<accession>A0A1T5JFA4</accession>
<dbReference type="STRING" id="123320.SAMN06309945_1485"/>
<dbReference type="RefSeq" id="WP_079727510.1">
    <property type="nucleotide sequence ID" value="NZ_FUZP01000001.1"/>
</dbReference>
<dbReference type="OrthoDB" id="5180791at2"/>
<keyword evidence="4" id="KW-1185">Reference proteome</keyword>
<gene>
    <name evidence="3" type="ORF">SAMN06309945_1485</name>
</gene>
<evidence type="ECO:0000259" key="2">
    <source>
        <dbReference type="Pfam" id="PF11268"/>
    </source>
</evidence>
<name>A0A1T5JFA4_9MICO</name>
<feature type="domain" description="DUF3071" evidence="2">
    <location>
        <begin position="1"/>
        <end position="163"/>
    </location>
</feature>
<feature type="region of interest" description="Disordered" evidence="1">
    <location>
        <begin position="241"/>
        <end position="444"/>
    </location>
</feature>
<evidence type="ECO:0000313" key="4">
    <source>
        <dbReference type="Proteomes" id="UP000190857"/>
    </source>
</evidence>
<sequence>MQELTVIGVDGNAIVASTDNGVQFRLAVDESLLSHVRRARKQATGDAPKLSPREIQAHIRSGMSAEEVADVTGAEIDYVRRFEGPIVAEREHMVAAALSVPVLAAIDPRVDDEEPTFGSAIRARLESLGASDERWTSWKDENGWIVKLSFTASDVEHDARWTFEPKKNALAPLGAEAVTLSRQGALPAEGLIPKLRAVERESSSPDDSRFDSGAFTFVPAAAADPDIDLNDTASQIEIGPVDVAPHHRSSSKAADAAINRAEDQGGPSNQTADLLEALRRRRGERESAARAPQPEASTSTASDAVRPPAQPSGERGSAPFGGSPFSDSPFAAGAASASNPSGLRDAPRSDESRERAGDRNERGDRRPRDAEAATHDDNGPFRGPVRPVDVPLENFDTLTGGSASKRSDDDQKPPAITPARGSKRGRTAMPSWDEIVFGARTDDD</sequence>